<dbReference type="InterPro" id="IPR003329">
    <property type="entry name" value="Cytidylyl_trans"/>
</dbReference>
<accession>A0A382D838</accession>
<dbReference type="CDD" id="cd02518">
    <property type="entry name" value="GT2_SpsF"/>
    <property type="match status" value="1"/>
</dbReference>
<name>A0A382D838_9ZZZZ</name>
<dbReference type="InterPro" id="IPR029044">
    <property type="entry name" value="Nucleotide-diphossugar_trans"/>
</dbReference>
<feature type="non-terminal residue" evidence="1">
    <location>
        <position position="204"/>
    </location>
</feature>
<dbReference type="SUPFAM" id="SSF53448">
    <property type="entry name" value="Nucleotide-diphospho-sugar transferases"/>
    <property type="match status" value="1"/>
</dbReference>
<dbReference type="GO" id="GO:0005829">
    <property type="term" value="C:cytosol"/>
    <property type="evidence" value="ECO:0007669"/>
    <property type="project" value="TreeGrafter"/>
</dbReference>
<evidence type="ECO:0000313" key="1">
    <source>
        <dbReference type="EMBL" id="SVB34580.1"/>
    </source>
</evidence>
<gene>
    <name evidence="1" type="ORF">METZ01_LOCUS187434</name>
</gene>
<sequence>MIGCIIQARTGSTRLPGKIMMPIDQNDTVLSFGIKQVKSCKKIDELIIATTDLPEDNIIVDYMNKLNIKYFRGSSKDVLDRYYQCAKKFSFSIIVRITSDCPLVDPGIVDRVISYFLKNEAKIDYVSNVHPITTFPDGTDVEVFSFKSLEKVWNEAKKSSEREHVTPYFYTSNEFQLGEFKNSQDLSSLRWTIDYKKDFELIHE</sequence>
<proteinExistence type="predicted"/>
<dbReference type="PANTHER" id="PTHR42866">
    <property type="entry name" value="3-DEOXY-MANNO-OCTULOSONATE CYTIDYLYLTRANSFERASE"/>
    <property type="match status" value="1"/>
</dbReference>
<organism evidence="1">
    <name type="scientific">marine metagenome</name>
    <dbReference type="NCBI Taxonomy" id="408172"/>
    <lineage>
        <taxon>unclassified sequences</taxon>
        <taxon>metagenomes</taxon>
        <taxon>ecological metagenomes</taxon>
    </lineage>
</organism>
<dbReference type="PANTHER" id="PTHR42866:SF1">
    <property type="entry name" value="SPORE COAT POLYSACCHARIDE BIOSYNTHESIS PROTEIN SPSF"/>
    <property type="match status" value="1"/>
</dbReference>
<dbReference type="Pfam" id="PF02348">
    <property type="entry name" value="CTP_transf_3"/>
    <property type="match status" value="1"/>
</dbReference>
<dbReference type="Gene3D" id="3.90.550.10">
    <property type="entry name" value="Spore Coat Polysaccharide Biosynthesis Protein SpsA, Chain A"/>
    <property type="match status" value="1"/>
</dbReference>
<reference evidence="1" key="1">
    <citation type="submission" date="2018-05" db="EMBL/GenBank/DDBJ databases">
        <authorList>
            <person name="Lanie J.A."/>
            <person name="Ng W.-L."/>
            <person name="Kazmierczak K.M."/>
            <person name="Andrzejewski T.M."/>
            <person name="Davidsen T.M."/>
            <person name="Wayne K.J."/>
            <person name="Tettelin H."/>
            <person name="Glass J.I."/>
            <person name="Rusch D."/>
            <person name="Podicherti R."/>
            <person name="Tsui H.-C.T."/>
            <person name="Winkler M.E."/>
        </authorList>
    </citation>
    <scope>NUCLEOTIDE SEQUENCE</scope>
</reference>
<evidence type="ECO:0008006" key="2">
    <source>
        <dbReference type="Google" id="ProtNLM"/>
    </source>
</evidence>
<dbReference type="AlphaFoldDB" id="A0A382D838"/>
<protein>
    <recommendedName>
        <fullName evidence="2">Acylneuraminate cytidylyltransferase</fullName>
    </recommendedName>
</protein>
<dbReference type="EMBL" id="UINC01038093">
    <property type="protein sequence ID" value="SVB34580.1"/>
    <property type="molecule type" value="Genomic_DNA"/>
</dbReference>